<keyword evidence="7" id="KW-0333">Golgi apparatus</keyword>
<feature type="transmembrane region" description="Helical" evidence="9">
    <location>
        <begin position="481"/>
        <end position="500"/>
    </location>
</feature>
<feature type="transmembrane region" description="Helical" evidence="9">
    <location>
        <begin position="565"/>
        <end position="589"/>
    </location>
</feature>
<evidence type="ECO:0000256" key="4">
    <source>
        <dbReference type="ARBA" id="ARBA00022692"/>
    </source>
</evidence>
<dbReference type="InterPro" id="IPR004240">
    <property type="entry name" value="EMP70"/>
</dbReference>
<feature type="signal peptide" evidence="9">
    <location>
        <begin position="1"/>
        <end position="29"/>
    </location>
</feature>
<keyword evidence="6 9" id="KW-1133">Transmembrane helix</keyword>
<feature type="transmembrane region" description="Helical" evidence="9">
    <location>
        <begin position="439"/>
        <end position="461"/>
    </location>
</feature>
<protein>
    <recommendedName>
        <fullName evidence="9">Transmembrane 9 superfamily member</fullName>
    </recommendedName>
</protein>
<dbReference type="AlphaFoldDB" id="A0A5J4Z5Z2"/>
<dbReference type="Pfam" id="PF02990">
    <property type="entry name" value="EMP70"/>
    <property type="match status" value="1"/>
</dbReference>
<dbReference type="OMA" id="VESNIRW"/>
<evidence type="ECO:0000256" key="7">
    <source>
        <dbReference type="ARBA" id="ARBA00023034"/>
    </source>
</evidence>
<evidence type="ECO:0000256" key="5">
    <source>
        <dbReference type="ARBA" id="ARBA00022729"/>
    </source>
</evidence>
<evidence type="ECO:0000256" key="10">
    <source>
        <dbReference type="SAM" id="MobiDB-lite"/>
    </source>
</evidence>
<comment type="caution">
    <text evidence="11">The sequence shown here is derived from an EMBL/GenBank/DDBJ whole genome shotgun (WGS) entry which is preliminary data.</text>
</comment>
<comment type="subcellular location">
    <subcellularLocation>
        <location evidence="2">Golgi apparatus</location>
    </subcellularLocation>
    <subcellularLocation>
        <location evidence="1">Membrane</location>
        <topology evidence="1">Multi-pass membrane protein</topology>
    </subcellularLocation>
</comment>
<dbReference type="GO" id="GO:0072657">
    <property type="term" value="P:protein localization to membrane"/>
    <property type="evidence" value="ECO:0007669"/>
    <property type="project" value="TreeGrafter"/>
</dbReference>
<evidence type="ECO:0000256" key="8">
    <source>
        <dbReference type="ARBA" id="ARBA00023136"/>
    </source>
</evidence>
<evidence type="ECO:0000256" key="2">
    <source>
        <dbReference type="ARBA" id="ARBA00004555"/>
    </source>
</evidence>
<dbReference type="PANTHER" id="PTHR10766:SF55">
    <property type="entry name" value="TRANSMEMBRANE 9 SUPERFAMILY MEMBER 4"/>
    <property type="match status" value="1"/>
</dbReference>
<evidence type="ECO:0000313" key="11">
    <source>
        <dbReference type="EMBL" id="KAA8498660.1"/>
    </source>
</evidence>
<evidence type="ECO:0000256" key="1">
    <source>
        <dbReference type="ARBA" id="ARBA00004141"/>
    </source>
</evidence>
<accession>A0A5J4Z5Z2</accession>
<evidence type="ECO:0000256" key="9">
    <source>
        <dbReference type="RuleBase" id="RU363079"/>
    </source>
</evidence>
<dbReference type="GO" id="GO:0016020">
    <property type="term" value="C:membrane"/>
    <property type="evidence" value="ECO:0007669"/>
    <property type="project" value="UniProtKB-SubCell"/>
</dbReference>
<organism evidence="11 12">
    <name type="scientific">Porphyridium purpureum</name>
    <name type="common">Red alga</name>
    <name type="synonym">Porphyridium cruentum</name>
    <dbReference type="NCBI Taxonomy" id="35688"/>
    <lineage>
        <taxon>Eukaryota</taxon>
        <taxon>Rhodophyta</taxon>
        <taxon>Bangiophyceae</taxon>
        <taxon>Porphyridiales</taxon>
        <taxon>Porphyridiaceae</taxon>
        <taxon>Porphyridium</taxon>
    </lineage>
</organism>
<proteinExistence type="inferred from homology"/>
<name>A0A5J4Z5Z2_PORPP</name>
<keyword evidence="5 9" id="KW-0732">Signal</keyword>
<feature type="transmembrane region" description="Helical" evidence="9">
    <location>
        <begin position="406"/>
        <end position="433"/>
    </location>
</feature>
<sequence length="706" mass="77639">MCRKRFGVGLPALVLALALVLLLASTVRALYVPGVPTDYEEGAPIEIVASKLTSNRNKVPYAYYSVAQCVPADVPVQRDGSPRALTHVSLGQILLGEREHPTAYNVHMMVNEDCAVLCEKNMTATELRTMAKRIQERYHVRMSLDQMPLVSELTPQSNLFGPRLTQGIPLGQTLNIGKTTTLEMIQHTHRRPSSPGQGSPGPGSAEAAEYDLGKERTLVLFNHLMFTVLVNTPQISLSDSLSVSDKMFRVVGFRARPMSIDYSVDNPTLDPQKAKDMCLKYSETSSVGATAAAPVPFFALDRTRPFQTVLYTYSVKFEPSDLSWATRWDPILKVSRNQHDLQLMALGNSLLLGLLLTGALALVLLRTLRKDLKRYADHDEADEALFETGWKLVGGDVFRPPQNWPVLAIACATGVQIAIVAVAALVMCVLGFLSVVHRGALLTALLFMFPISSIVAGFVIARMVKLFGASTWKGLALGTSLAYPGFVFIVFLFTNVLLWLRGSISVTPFFTILLLLFVWLGISCPLVFVGAKLGFPSDAQTRFPSRVNQVPRQIPQQSGMMGAPLYLIAGGMPFGVVCVELLFVLNSIWQNEYYLMFGMLLLVYAVLLVTAAETSISVVYLKLILEDYRWWWPSFLSSASSGLYVFLYGVYYLINLGQGQYFFVSTVLYLCYMAVISITFALIVGAVGTGASLAFVTSIYAAVRTD</sequence>
<dbReference type="GO" id="GO:0005794">
    <property type="term" value="C:Golgi apparatus"/>
    <property type="evidence" value="ECO:0007669"/>
    <property type="project" value="UniProtKB-SubCell"/>
</dbReference>
<keyword evidence="12" id="KW-1185">Reference proteome</keyword>
<feature type="chain" id="PRO_5023976591" description="Transmembrane 9 superfamily member" evidence="9">
    <location>
        <begin position="30"/>
        <end position="706"/>
    </location>
</feature>
<feature type="transmembrane region" description="Helical" evidence="9">
    <location>
        <begin position="630"/>
        <end position="654"/>
    </location>
</feature>
<dbReference type="PANTHER" id="PTHR10766">
    <property type="entry name" value="TRANSMEMBRANE 9 SUPERFAMILY PROTEIN"/>
    <property type="match status" value="1"/>
</dbReference>
<feature type="transmembrane region" description="Helical" evidence="9">
    <location>
        <begin position="512"/>
        <end position="535"/>
    </location>
</feature>
<reference evidence="12" key="1">
    <citation type="journal article" date="2019" name="Nat. Commun.">
        <title>Expansion of phycobilisome linker gene families in mesophilic red algae.</title>
        <authorList>
            <person name="Lee J."/>
            <person name="Kim D."/>
            <person name="Bhattacharya D."/>
            <person name="Yoon H.S."/>
        </authorList>
    </citation>
    <scope>NUCLEOTIDE SEQUENCE [LARGE SCALE GENOMIC DNA]</scope>
    <source>
        <strain evidence="12">CCMP 1328</strain>
    </source>
</reference>
<keyword evidence="4 9" id="KW-0812">Transmembrane</keyword>
<feature type="transmembrane region" description="Helical" evidence="9">
    <location>
        <begin position="343"/>
        <end position="365"/>
    </location>
</feature>
<evidence type="ECO:0000313" key="12">
    <source>
        <dbReference type="Proteomes" id="UP000324585"/>
    </source>
</evidence>
<dbReference type="Proteomes" id="UP000324585">
    <property type="component" value="Unassembled WGS sequence"/>
</dbReference>
<keyword evidence="8 9" id="KW-0472">Membrane</keyword>
<evidence type="ECO:0000256" key="6">
    <source>
        <dbReference type="ARBA" id="ARBA00022989"/>
    </source>
</evidence>
<comment type="similarity">
    <text evidence="3 9">Belongs to the nonaspanin (TM9SF) (TC 9.A.2) family.</text>
</comment>
<dbReference type="OrthoDB" id="1666796at2759"/>
<dbReference type="EMBL" id="VRMN01000001">
    <property type="protein sequence ID" value="KAA8498660.1"/>
    <property type="molecule type" value="Genomic_DNA"/>
</dbReference>
<evidence type="ECO:0000256" key="3">
    <source>
        <dbReference type="ARBA" id="ARBA00005227"/>
    </source>
</evidence>
<feature type="region of interest" description="Disordered" evidence="10">
    <location>
        <begin position="186"/>
        <end position="207"/>
    </location>
</feature>
<feature type="transmembrane region" description="Helical" evidence="9">
    <location>
        <begin position="674"/>
        <end position="703"/>
    </location>
</feature>
<feature type="transmembrane region" description="Helical" evidence="9">
    <location>
        <begin position="595"/>
        <end position="621"/>
    </location>
</feature>
<gene>
    <name evidence="11" type="ORF">FVE85_6245</name>
</gene>